<feature type="compositionally biased region" description="Basic residues" evidence="1">
    <location>
        <begin position="1"/>
        <end position="21"/>
    </location>
</feature>
<dbReference type="AlphaFoldDB" id="A0AAV2P8L7"/>
<feature type="region of interest" description="Disordered" evidence="1">
    <location>
        <begin position="53"/>
        <end position="77"/>
    </location>
</feature>
<organism evidence="2 3">
    <name type="scientific">Lasius platythorax</name>
    <dbReference type="NCBI Taxonomy" id="488582"/>
    <lineage>
        <taxon>Eukaryota</taxon>
        <taxon>Metazoa</taxon>
        <taxon>Ecdysozoa</taxon>
        <taxon>Arthropoda</taxon>
        <taxon>Hexapoda</taxon>
        <taxon>Insecta</taxon>
        <taxon>Pterygota</taxon>
        <taxon>Neoptera</taxon>
        <taxon>Endopterygota</taxon>
        <taxon>Hymenoptera</taxon>
        <taxon>Apocrita</taxon>
        <taxon>Aculeata</taxon>
        <taxon>Formicoidea</taxon>
        <taxon>Formicidae</taxon>
        <taxon>Formicinae</taxon>
        <taxon>Lasius</taxon>
        <taxon>Lasius</taxon>
    </lineage>
</organism>
<evidence type="ECO:0000313" key="2">
    <source>
        <dbReference type="EMBL" id="CAL1688687.1"/>
    </source>
</evidence>
<feature type="region of interest" description="Disordered" evidence="1">
    <location>
        <begin position="303"/>
        <end position="334"/>
    </location>
</feature>
<accession>A0AAV2P8L7</accession>
<evidence type="ECO:0000313" key="3">
    <source>
        <dbReference type="Proteomes" id="UP001497644"/>
    </source>
</evidence>
<reference evidence="2" key="1">
    <citation type="submission" date="2024-04" db="EMBL/GenBank/DDBJ databases">
        <authorList>
            <consortium name="Molecular Ecology Group"/>
        </authorList>
    </citation>
    <scope>NUCLEOTIDE SEQUENCE</scope>
</reference>
<feature type="region of interest" description="Disordered" evidence="1">
    <location>
        <begin position="1"/>
        <end position="26"/>
    </location>
</feature>
<feature type="compositionally biased region" description="Polar residues" evidence="1">
    <location>
        <begin position="64"/>
        <end position="77"/>
    </location>
</feature>
<keyword evidence="3" id="KW-1185">Reference proteome</keyword>
<dbReference type="PANTHER" id="PTHR34239:SF2">
    <property type="entry name" value="TRANSPOSABLE ELEMENT P TRANSPOSASE_THAP9 CONSERVED DOMAIN-CONTAINING PROTEIN"/>
    <property type="match status" value="1"/>
</dbReference>
<name>A0AAV2P8L7_9HYME</name>
<dbReference type="EMBL" id="OZ034831">
    <property type="protein sequence ID" value="CAL1688687.1"/>
    <property type="molecule type" value="Genomic_DNA"/>
</dbReference>
<gene>
    <name evidence="2" type="ORF">LPLAT_LOCUS13705</name>
</gene>
<proteinExistence type="predicted"/>
<protein>
    <submittedName>
        <fullName evidence="2">Uncharacterized protein</fullName>
    </submittedName>
</protein>
<evidence type="ECO:0000256" key="1">
    <source>
        <dbReference type="SAM" id="MobiDB-lite"/>
    </source>
</evidence>
<dbReference type="PANTHER" id="PTHR34239">
    <property type="entry name" value="APPLE DOMAIN-CONTAINING PROTEIN"/>
    <property type="match status" value="1"/>
</dbReference>
<dbReference type="Proteomes" id="UP001497644">
    <property type="component" value="Chromosome 8"/>
</dbReference>
<feature type="compositionally biased region" description="Low complexity" evidence="1">
    <location>
        <begin position="314"/>
        <end position="334"/>
    </location>
</feature>
<feature type="compositionally biased region" description="Basic and acidic residues" evidence="1">
    <location>
        <begin position="53"/>
        <end position="62"/>
    </location>
</feature>
<sequence length="334" mass="37990">MGNGKKRKHSRSRSRERHSHRDRCDAKMQKCRNNWITSLGSCSDKGYLGFADKNKDDNKENVPEPSNSCEEQENNPSTCVPKNILDILGEDPNLSKHIDVTFHPELKTRWEKWIREGFPEEEKKIILEKYPRKGELFVEAPKVNREMFHMMSDIAKARDEHFVKTQNSVGSTLSALGAAISLIISNPEDGIDQEILTTYLCDAGKIISDVFYQQSVARRSYITPVLPKSLKSTADDVKSDEWLYGSKFAEQLKDVQTVETVCAKIKAANKNVNTVKARYQGNYKNPPARYKQVGSYQRRPMMNFKPRVTKYNPKASKTASATSSRSSSQKSSKK</sequence>